<keyword evidence="3" id="KW-0520">NAD</keyword>
<dbReference type="PANTHER" id="PTHR30004">
    <property type="entry name" value="4-HYDROXYTHREONINE-4-PHOSPHATE DEHYDROGENASE"/>
    <property type="match status" value="1"/>
</dbReference>
<dbReference type="AlphaFoldDB" id="A0A0A2XX00"/>
<gene>
    <name evidence="4" type="ORF">JP32_10910</name>
</gene>
<accession>A0A0A2XX00</accession>
<evidence type="ECO:0000256" key="2">
    <source>
        <dbReference type="ARBA" id="ARBA00023002"/>
    </source>
</evidence>
<proteinExistence type="predicted"/>
<dbReference type="GO" id="GO:0051287">
    <property type="term" value="F:NAD binding"/>
    <property type="evidence" value="ECO:0007669"/>
    <property type="project" value="InterPro"/>
</dbReference>
<dbReference type="Pfam" id="PF04166">
    <property type="entry name" value="PdxA"/>
    <property type="match status" value="1"/>
</dbReference>
<evidence type="ECO:0000256" key="3">
    <source>
        <dbReference type="ARBA" id="ARBA00023027"/>
    </source>
</evidence>
<comment type="caution">
    <text evidence="4">The sequence shown here is derived from an EMBL/GenBank/DDBJ whole genome shotgun (WGS) entry which is preliminary data.</text>
</comment>
<name>A0A0A2XX00_9PAST</name>
<keyword evidence="2" id="KW-0560">Oxidoreductase</keyword>
<dbReference type="RefSeq" id="WP_039084849.1">
    <property type="nucleotide sequence ID" value="NZ_JPXS01000068.1"/>
</dbReference>
<dbReference type="InterPro" id="IPR005255">
    <property type="entry name" value="PdxA_fam"/>
</dbReference>
<dbReference type="PANTHER" id="PTHR30004:SF3">
    <property type="entry name" value="4-HYDROXYTHREONINE-4-PHOSPHATE DEHYDROGENASE 2-RELATED"/>
    <property type="match status" value="1"/>
</dbReference>
<sequence>MQKPTVALVLGDPAGIGPELVAKVLSKESQREKANILIIADKEELQKGMKIAQLQFPYEEITEDQLPSFSYKTGIPILISYKSSNQQPFEYGKATKQSGMYILETLKKAVEYAQAGYAQSICFAPLNKQAMHLGGLQYRDELHWFAEQTDFHGFVCELNVVDDIWASRVTSHIPFKDIVSNLSVQGVVDCICLLNQSLIRAGVTHPKIAVQALNPHGGEGGVFGDEEITIIKPAIEQARQEYGIELYGPFPSDTTMHEVKRLNINGVVSMYHDQFSTALKLLGFERGVTVQGGIPIPIATANHGTAYDLHGKNVAVPTAFEAAFNIAVRMGKGVLESE</sequence>
<evidence type="ECO:0000313" key="5">
    <source>
        <dbReference type="Proteomes" id="UP000030526"/>
    </source>
</evidence>
<dbReference type="SUPFAM" id="SSF53659">
    <property type="entry name" value="Isocitrate/Isopropylmalate dehydrogenase-like"/>
    <property type="match status" value="1"/>
</dbReference>
<dbReference type="Gene3D" id="3.40.718.10">
    <property type="entry name" value="Isopropylmalate Dehydrogenase"/>
    <property type="match status" value="1"/>
</dbReference>
<reference evidence="4 5" key="1">
    <citation type="submission" date="2014-08" db="EMBL/GenBank/DDBJ databases">
        <title>Chaperone-usher fimbriae in a diverse selection of Gallibacterium genomes.</title>
        <authorList>
            <person name="Kudirkiene E."/>
            <person name="Bager R.J."/>
            <person name="Johnson T.J."/>
            <person name="Bojesen A.M."/>
        </authorList>
    </citation>
    <scope>NUCLEOTIDE SEQUENCE [LARGE SCALE GENOMIC DNA]</scope>
    <source>
        <strain evidence="4 5">20558/3kl.</strain>
    </source>
</reference>
<organism evidence="4 5">
    <name type="scientific">Gallibacterium anatis</name>
    <dbReference type="NCBI Taxonomy" id="750"/>
    <lineage>
        <taxon>Bacteria</taxon>
        <taxon>Pseudomonadati</taxon>
        <taxon>Pseudomonadota</taxon>
        <taxon>Gammaproteobacteria</taxon>
        <taxon>Pasteurellales</taxon>
        <taxon>Pasteurellaceae</taxon>
        <taxon>Gallibacterium</taxon>
    </lineage>
</organism>
<dbReference type="EMBL" id="JPXS01000068">
    <property type="protein sequence ID" value="KGQ29644.1"/>
    <property type="molecule type" value="Genomic_DNA"/>
</dbReference>
<dbReference type="GO" id="GO:0046872">
    <property type="term" value="F:metal ion binding"/>
    <property type="evidence" value="ECO:0007669"/>
    <property type="project" value="UniProtKB-KW"/>
</dbReference>
<dbReference type="Proteomes" id="UP000030526">
    <property type="component" value="Unassembled WGS sequence"/>
</dbReference>
<evidence type="ECO:0000256" key="1">
    <source>
        <dbReference type="ARBA" id="ARBA00022723"/>
    </source>
</evidence>
<keyword evidence="1" id="KW-0479">Metal-binding</keyword>
<dbReference type="GO" id="GO:0016491">
    <property type="term" value="F:oxidoreductase activity"/>
    <property type="evidence" value="ECO:0007669"/>
    <property type="project" value="UniProtKB-KW"/>
</dbReference>
<evidence type="ECO:0000313" key="4">
    <source>
        <dbReference type="EMBL" id="KGQ29644.1"/>
    </source>
</evidence>
<protein>
    <submittedName>
        <fullName evidence="4">4-hydroxythreonine-4-phosphate dehydrogenase</fullName>
    </submittedName>
</protein>